<keyword evidence="2" id="KW-1185">Reference proteome</keyword>
<evidence type="ECO:0000313" key="1">
    <source>
        <dbReference type="EMBL" id="KAI5665652.1"/>
    </source>
</evidence>
<organism evidence="1 2">
    <name type="scientific">Catharanthus roseus</name>
    <name type="common">Madagascar periwinkle</name>
    <name type="synonym">Vinca rosea</name>
    <dbReference type="NCBI Taxonomy" id="4058"/>
    <lineage>
        <taxon>Eukaryota</taxon>
        <taxon>Viridiplantae</taxon>
        <taxon>Streptophyta</taxon>
        <taxon>Embryophyta</taxon>
        <taxon>Tracheophyta</taxon>
        <taxon>Spermatophyta</taxon>
        <taxon>Magnoliopsida</taxon>
        <taxon>eudicotyledons</taxon>
        <taxon>Gunneridae</taxon>
        <taxon>Pentapetalae</taxon>
        <taxon>asterids</taxon>
        <taxon>lamiids</taxon>
        <taxon>Gentianales</taxon>
        <taxon>Apocynaceae</taxon>
        <taxon>Rauvolfioideae</taxon>
        <taxon>Vinceae</taxon>
        <taxon>Catharanthinae</taxon>
        <taxon>Catharanthus</taxon>
    </lineage>
</organism>
<reference evidence="2" key="1">
    <citation type="journal article" date="2023" name="Nat. Plants">
        <title>Single-cell RNA sequencing provides a high-resolution roadmap for understanding the multicellular compartmentation of specialized metabolism.</title>
        <authorList>
            <person name="Sun S."/>
            <person name="Shen X."/>
            <person name="Li Y."/>
            <person name="Li Y."/>
            <person name="Wang S."/>
            <person name="Li R."/>
            <person name="Zhang H."/>
            <person name="Shen G."/>
            <person name="Guo B."/>
            <person name="Wei J."/>
            <person name="Xu J."/>
            <person name="St-Pierre B."/>
            <person name="Chen S."/>
            <person name="Sun C."/>
        </authorList>
    </citation>
    <scope>NUCLEOTIDE SEQUENCE [LARGE SCALE GENOMIC DNA]</scope>
</reference>
<proteinExistence type="predicted"/>
<comment type="caution">
    <text evidence="1">The sequence shown here is derived from an EMBL/GenBank/DDBJ whole genome shotgun (WGS) entry which is preliminary data.</text>
</comment>
<accession>A0ACC0AXB7</accession>
<dbReference type="Proteomes" id="UP001060085">
    <property type="component" value="Linkage Group LG04"/>
</dbReference>
<protein>
    <submittedName>
        <fullName evidence="1">Uncharacterized protein</fullName>
    </submittedName>
</protein>
<name>A0ACC0AXB7_CATRO</name>
<sequence length="157" mass="17893">MNRTVTQKMNTTDSETKQMQKTQEQFSRKTVTAFRSNIYTSRLGRQQQEPNELCEFGLSMCDEGQPRSVLPVKNSVNPSVNLWPQETALSLSLSKGPFPLTRNHTHGNPKGRLRRKESINSQVTWADRVEPGPLSIKGLPAQLPLLKRPTWCTHHRD</sequence>
<dbReference type="EMBL" id="CM044704">
    <property type="protein sequence ID" value="KAI5665652.1"/>
    <property type="molecule type" value="Genomic_DNA"/>
</dbReference>
<evidence type="ECO:0000313" key="2">
    <source>
        <dbReference type="Proteomes" id="UP001060085"/>
    </source>
</evidence>
<gene>
    <name evidence="1" type="ORF">M9H77_15505</name>
</gene>